<sequence>MLRRKPTRLELKADDKEEFDEVKRRADAAAAAAAAATAGPAATSLLAEHRTKISVSQRIGLSK</sequence>
<accession>A0ABP0UB73</accession>
<protein>
    <recommendedName>
        <fullName evidence="4">Anaphase-promoting complex subunit CDC26</fullName>
    </recommendedName>
</protein>
<gene>
    <name evidence="2" type="ORF">CSSPTR1EN2_LOCUS13711</name>
</gene>
<proteinExistence type="predicted"/>
<evidence type="ECO:0000256" key="1">
    <source>
        <dbReference type="ARBA" id="ARBA00022786"/>
    </source>
</evidence>
<dbReference type="Proteomes" id="UP001497512">
    <property type="component" value="Chromosome 2"/>
</dbReference>
<evidence type="ECO:0000313" key="3">
    <source>
        <dbReference type="Proteomes" id="UP001497512"/>
    </source>
</evidence>
<dbReference type="InterPro" id="IPR018860">
    <property type="entry name" value="APC_suCDC26"/>
</dbReference>
<evidence type="ECO:0008006" key="4">
    <source>
        <dbReference type="Google" id="ProtNLM"/>
    </source>
</evidence>
<organism evidence="2 3">
    <name type="scientific">Sphagnum troendelagicum</name>
    <dbReference type="NCBI Taxonomy" id="128251"/>
    <lineage>
        <taxon>Eukaryota</taxon>
        <taxon>Viridiplantae</taxon>
        <taxon>Streptophyta</taxon>
        <taxon>Embryophyta</taxon>
        <taxon>Bryophyta</taxon>
        <taxon>Sphagnophytina</taxon>
        <taxon>Sphagnopsida</taxon>
        <taxon>Sphagnales</taxon>
        <taxon>Sphagnaceae</taxon>
        <taxon>Sphagnum</taxon>
    </lineage>
</organism>
<keyword evidence="1" id="KW-0833">Ubl conjugation pathway</keyword>
<dbReference type="EMBL" id="OZ019894">
    <property type="protein sequence ID" value="CAK9216919.1"/>
    <property type="molecule type" value="Genomic_DNA"/>
</dbReference>
<name>A0ABP0UB73_9BRYO</name>
<keyword evidence="3" id="KW-1185">Reference proteome</keyword>
<evidence type="ECO:0000313" key="2">
    <source>
        <dbReference type="EMBL" id="CAK9216919.1"/>
    </source>
</evidence>
<reference evidence="2" key="1">
    <citation type="submission" date="2024-02" db="EMBL/GenBank/DDBJ databases">
        <authorList>
            <consortium name="ELIXIR-Norway"/>
            <consortium name="Elixir Norway"/>
        </authorList>
    </citation>
    <scope>NUCLEOTIDE SEQUENCE</scope>
</reference>
<dbReference type="Pfam" id="PF10471">
    <property type="entry name" value="ANAPC_CDC26"/>
    <property type="match status" value="1"/>
</dbReference>